<feature type="compositionally biased region" description="Basic and acidic residues" evidence="2">
    <location>
        <begin position="75"/>
        <end position="84"/>
    </location>
</feature>
<organism evidence="3">
    <name type="scientific">Anguilla anguilla</name>
    <name type="common">European freshwater eel</name>
    <name type="synonym">Muraena anguilla</name>
    <dbReference type="NCBI Taxonomy" id="7936"/>
    <lineage>
        <taxon>Eukaryota</taxon>
        <taxon>Metazoa</taxon>
        <taxon>Chordata</taxon>
        <taxon>Craniata</taxon>
        <taxon>Vertebrata</taxon>
        <taxon>Euteleostomi</taxon>
        <taxon>Actinopterygii</taxon>
        <taxon>Neopterygii</taxon>
        <taxon>Teleostei</taxon>
        <taxon>Anguilliformes</taxon>
        <taxon>Anguillidae</taxon>
        <taxon>Anguilla</taxon>
    </lineage>
</organism>
<dbReference type="GO" id="GO:0031297">
    <property type="term" value="P:replication fork processing"/>
    <property type="evidence" value="ECO:0007669"/>
    <property type="project" value="TreeGrafter"/>
</dbReference>
<reference evidence="3" key="1">
    <citation type="submission" date="2014-11" db="EMBL/GenBank/DDBJ databases">
        <authorList>
            <person name="Amaro Gonzalez C."/>
        </authorList>
    </citation>
    <scope>NUCLEOTIDE SEQUENCE</scope>
</reference>
<protein>
    <submittedName>
        <fullName evidence="3">Uncharacterized protein</fullName>
    </submittedName>
</protein>
<dbReference type="InterPro" id="IPR052639">
    <property type="entry name" value="TRAIP_ubiq-protein_ligase"/>
</dbReference>
<feature type="coiled-coil region" evidence="1">
    <location>
        <begin position="1"/>
        <end position="35"/>
    </location>
</feature>
<dbReference type="AlphaFoldDB" id="A0A0E9QGG7"/>
<proteinExistence type="predicted"/>
<reference evidence="3" key="2">
    <citation type="journal article" date="2015" name="Fish Shellfish Immunol.">
        <title>Early steps in the European eel (Anguilla anguilla)-Vibrio vulnificus interaction in the gills: Role of the RtxA13 toxin.</title>
        <authorList>
            <person name="Callol A."/>
            <person name="Pajuelo D."/>
            <person name="Ebbesson L."/>
            <person name="Teles M."/>
            <person name="MacKenzie S."/>
            <person name="Amaro C."/>
        </authorList>
    </citation>
    <scope>NUCLEOTIDE SEQUENCE</scope>
</reference>
<accession>A0A0E9QGG7</accession>
<dbReference type="PANTHER" id="PTHR46569:SF1">
    <property type="entry name" value="E3 UBIQUITIN-PROTEIN LIGASE RFWD3-RELATED"/>
    <property type="match status" value="1"/>
</dbReference>
<dbReference type="GO" id="GO:0005634">
    <property type="term" value="C:nucleus"/>
    <property type="evidence" value="ECO:0007669"/>
    <property type="project" value="TreeGrafter"/>
</dbReference>
<dbReference type="GO" id="GO:0090734">
    <property type="term" value="C:site of DNA damage"/>
    <property type="evidence" value="ECO:0007669"/>
    <property type="project" value="TreeGrafter"/>
</dbReference>
<dbReference type="GO" id="GO:0061630">
    <property type="term" value="F:ubiquitin protein ligase activity"/>
    <property type="evidence" value="ECO:0007669"/>
    <property type="project" value="TreeGrafter"/>
</dbReference>
<evidence type="ECO:0000313" key="3">
    <source>
        <dbReference type="EMBL" id="JAH15415.1"/>
    </source>
</evidence>
<feature type="region of interest" description="Disordered" evidence="2">
    <location>
        <begin position="54"/>
        <end position="84"/>
    </location>
</feature>
<dbReference type="PANTHER" id="PTHR46569">
    <property type="entry name" value="E3 UBIQUITIN-PROTEIN LIGASE TRAIP"/>
    <property type="match status" value="1"/>
</dbReference>
<name>A0A0E9QGG7_ANGAN</name>
<dbReference type="GO" id="GO:0016567">
    <property type="term" value="P:protein ubiquitination"/>
    <property type="evidence" value="ECO:0007669"/>
    <property type="project" value="TreeGrafter"/>
</dbReference>
<evidence type="ECO:0000256" key="1">
    <source>
        <dbReference type="SAM" id="Coils"/>
    </source>
</evidence>
<evidence type="ECO:0000256" key="2">
    <source>
        <dbReference type="SAM" id="MobiDB-lite"/>
    </source>
</evidence>
<keyword evidence="1" id="KW-0175">Coiled coil</keyword>
<sequence length="84" mass="9850">MNRMKEDMKAMQEDLRNSDKEITSLKKKVEILQKTLSTPTRTNEALSRLVFESPAPMELKQPRLHRPEGSGGHRPQRDLRRFHP</sequence>
<dbReference type="EMBL" id="GBXM01093162">
    <property type="protein sequence ID" value="JAH15415.1"/>
    <property type="molecule type" value="Transcribed_RNA"/>
</dbReference>